<evidence type="ECO:0000313" key="7">
    <source>
        <dbReference type="Proteomes" id="UP000242474"/>
    </source>
</evidence>
<keyword evidence="7" id="KW-1185">Reference proteome</keyword>
<proteinExistence type="predicted"/>
<evidence type="ECO:0000256" key="3">
    <source>
        <dbReference type="ARBA" id="ARBA00022777"/>
    </source>
</evidence>
<gene>
    <name evidence="6" type="ORF">COEREDRAFT_82277</name>
</gene>
<protein>
    <submittedName>
        <fullName evidence="6">Kinase-like protein</fullName>
    </submittedName>
</protein>
<evidence type="ECO:0000259" key="5">
    <source>
        <dbReference type="PROSITE" id="PS50011"/>
    </source>
</evidence>
<dbReference type="InterPro" id="IPR011009">
    <property type="entry name" value="Kinase-like_dom_sf"/>
</dbReference>
<organism evidence="6 7">
    <name type="scientific">Coemansia reversa (strain ATCC 12441 / NRRL 1564)</name>
    <dbReference type="NCBI Taxonomy" id="763665"/>
    <lineage>
        <taxon>Eukaryota</taxon>
        <taxon>Fungi</taxon>
        <taxon>Fungi incertae sedis</taxon>
        <taxon>Zoopagomycota</taxon>
        <taxon>Kickxellomycotina</taxon>
        <taxon>Kickxellomycetes</taxon>
        <taxon>Kickxellales</taxon>
        <taxon>Kickxellaceae</taxon>
        <taxon>Coemansia</taxon>
    </lineage>
</organism>
<evidence type="ECO:0000256" key="2">
    <source>
        <dbReference type="ARBA" id="ARBA00022741"/>
    </source>
</evidence>
<evidence type="ECO:0000313" key="6">
    <source>
        <dbReference type="EMBL" id="PIA15072.1"/>
    </source>
</evidence>
<dbReference type="PANTHER" id="PTHR44329">
    <property type="entry name" value="SERINE/THREONINE-PROTEIN KINASE TNNI3K-RELATED"/>
    <property type="match status" value="1"/>
</dbReference>
<dbReference type="AlphaFoldDB" id="A0A2G5B7W2"/>
<keyword evidence="4" id="KW-0067">ATP-binding</keyword>
<name>A0A2G5B7W2_COERN</name>
<keyword evidence="3 6" id="KW-0418">Kinase</keyword>
<dbReference type="GO" id="GO:0004674">
    <property type="term" value="F:protein serine/threonine kinase activity"/>
    <property type="evidence" value="ECO:0007669"/>
    <property type="project" value="TreeGrafter"/>
</dbReference>
<dbReference type="STRING" id="763665.A0A2G5B7W2"/>
<reference evidence="6 7" key="1">
    <citation type="journal article" date="2015" name="Genome Biol. Evol.">
        <title>Phylogenomic analyses indicate that early fungi evolved digesting cell walls of algal ancestors of land plants.</title>
        <authorList>
            <person name="Chang Y."/>
            <person name="Wang S."/>
            <person name="Sekimoto S."/>
            <person name="Aerts A.L."/>
            <person name="Choi C."/>
            <person name="Clum A."/>
            <person name="LaButti K.M."/>
            <person name="Lindquist E.A."/>
            <person name="Yee Ngan C."/>
            <person name="Ohm R.A."/>
            <person name="Salamov A.A."/>
            <person name="Grigoriev I.V."/>
            <person name="Spatafora J.W."/>
            <person name="Berbee M.L."/>
        </authorList>
    </citation>
    <scope>NUCLEOTIDE SEQUENCE [LARGE SCALE GENOMIC DNA]</scope>
    <source>
        <strain evidence="6 7">NRRL 1564</strain>
    </source>
</reference>
<dbReference type="GO" id="GO:0005524">
    <property type="term" value="F:ATP binding"/>
    <property type="evidence" value="ECO:0007669"/>
    <property type="project" value="UniProtKB-KW"/>
</dbReference>
<feature type="domain" description="Protein kinase" evidence="5">
    <location>
        <begin position="21"/>
        <end position="261"/>
    </location>
</feature>
<keyword evidence="1" id="KW-0808">Transferase</keyword>
<dbReference type="InterPro" id="IPR000719">
    <property type="entry name" value="Prot_kinase_dom"/>
</dbReference>
<dbReference type="OrthoDB" id="1668230at2759"/>
<dbReference type="Proteomes" id="UP000242474">
    <property type="component" value="Unassembled WGS sequence"/>
</dbReference>
<dbReference type="PROSITE" id="PS50011">
    <property type="entry name" value="PROTEIN_KINASE_DOM"/>
    <property type="match status" value="1"/>
</dbReference>
<evidence type="ECO:0000256" key="4">
    <source>
        <dbReference type="ARBA" id="ARBA00022840"/>
    </source>
</evidence>
<accession>A0A2G5B7W2</accession>
<dbReference type="PANTHER" id="PTHR44329:SF288">
    <property type="entry name" value="MITOGEN-ACTIVATED PROTEIN KINASE KINASE KINASE 20"/>
    <property type="match status" value="1"/>
</dbReference>
<dbReference type="Gene3D" id="1.10.510.10">
    <property type="entry name" value="Transferase(Phosphotransferase) domain 1"/>
    <property type="match status" value="1"/>
</dbReference>
<dbReference type="EMBL" id="KZ303510">
    <property type="protein sequence ID" value="PIA15072.1"/>
    <property type="molecule type" value="Genomic_DNA"/>
</dbReference>
<keyword evidence="2" id="KW-0547">Nucleotide-binding</keyword>
<dbReference type="Pfam" id="PF00069">
    <property type="entry name" value="Pkinase"/>
    <property type="match status" value="1"/>
</dbReference>
<dbReference type="InterPro" id="IPR051681">
    <property type="entry name" value="Ser/Thr_Kinases-Pseudokinases"/>
</dbReference>
<evidence type="ECO:0000256" key="1">
    <source>
        <dbReference type="ARBA" id="ARBA00022679"/>
    </source>
</evidence>
<sequence length="261" mass="29441">MSSPQEIYEMLTATTSFTIPKEVSNIIGYGSTGIVGTINDCEVLKMYKIKYQHSLDGINREILIYKILGSHDNIVGFIEATEHGIKLERMNNGDIKSYIKSNEVDVADRVKWCKQMCIGMAHIHGKGVFHCDINASNMLIDENLNLKIGDFAGSCTENTYRQSIEGSRHFLPKGNFESTVKSEIFALGSTMYEIMQGVEPYNDLDDEEVKKRYKSQEFPDTSNIPYMGKIINGCWLQKYNSIKEVVQAIYLMEAEVGDKAA</sequence>
<dbReference type="SUPFAM" id="SSF56112">
    <property type="entry name" value="Protein kinase-like (PK-like)"/>
    <property type="match status" value="1"/>
</dbReference>